<sequence>MNSNAICLNDDTEWTFESLDLLATSIDSGSNGIDNASLDCGIEQTGSKKRARNEPCVGQKSKACCEKMRRDKLNNRFQELGSILNPGRPPKTDKSMILSDAARALVQLRSEAEQLKDTIEKLQETIKDLKTEKNDLRDEKMKLKADKQRLEEQLRVLSAAPAGYMPYPVAYHADNMAAFTAQTQAAAANKTGHYYAFPSAPFNRLMPSLNTDCSQDAKGVSPNA</sequence>
<dbReference type="GO" id="GO:0046983">
    <property type="term" value="F:protein dimerization activity"/>
    <property type="evidence" value="ECO:0007669"/>
    <property type="project" value="InterPro"/>
</dbReference>
<proteinExistence type="inferred from homology"/>
<dbReference type="InterPro" id="IPR036638">
    <property type="entry name" value="HLH_DNA-bd_sf"/>
</dbReference>
<feature type="coiled-coil region" evidence="4">
    <location>
        <begin position="98"/>
        <end position="160"/>
    </location>
</feature>
<dbReference type="PROSITE" id="PS50888">
    <property type="entry name" value="BHLH"/>
    <property type="match status" value="1"/>
</dbReference>
<dbReference type="AlphaFoldDB" id="A0AAV9AFK7"/>
<evidence type="ECO:0000256" key="4">
    <source>
        <dbReference type="SAM" id="Coils"/>
    </source>
</evidence>
<evidence type="ECO:0000313" key="7">
    <source>
        <dbReference type="Proteomes" id="UP001179952"/>
    </source>
</evidence>
<dbReference type="PANTHER" id="PTHR46133">
    <property type="entry name" value="BHLH TRANSCRIPTION FACTOR"/>
    <property type="match status" value="1"/>
</dbReference>
<dbReference type="GO" id="GO:0006879">
    <property type="term" value="P:intracellular iron ion homeostasis"/>
    <property type="evidence" value="ECO:0007669"/>
    <property type="project" value="InterPro"/>
</dbReference>
<evidence type="ECO:0000259" key="5">
    <source>
        <dbReference type="PROSITE" id="PS50888"/>
    </source>
</evidence>
<comment type="similarity">
    <text evidence="1">Belongs to the bHLH protein family.</text>
</comment>
<dbReference type="EMBL" id="JAUJYN010000010">
    <property type="protein sequence ID" value="KAK1262765.1"/>
    <property type="molecule type" value="Genomic_DNA"/>
</dbReference>
<reference evidence="6" key="1">
    <citation type="journal article" date="2023" name="Nat. Commun.">
        <title>Diploid and tetraploid genomes of Acorus and the evolution of monocots.</title>
        <authorList>
            <person name="Ma L."/>
            <person name="Liu K.W."/>
            <person name="Li Z."/>
            <person name="Hsiao Y.Y."/>
            <person name="Qi Y."/>
            <person name="Fu T."/>
            <person name="Tang G.D."/>
            <person name="Zhang D."/>
            <person name="Sun W.H."/>
            <person name="Liu D.K."/>
            <person name="Li Y."/>
            <person name="Chen G.Z."/>
            <person name="Liu X.D."/>
            <person name="Liao X.Y."/>
            <person name="Jiang Y.T."/>
            <person name="Yu X."/>
            <person name="Hao Y."/>
            <person name="Huang J."/>
            <person name="Zhao X.W."/>
            <person name="Ke S."/>
            <person name="Chen Y.Y."/>
            <person name="Wu W.L."/>
            <person name="Hsu J.L."/>
            <person name="Lin Y.F."/>
            <person name="Huang M.D."/>
            <person name="Li C.Y."/>
            <person name="Huang L."/>
            <person name="Wang Z.W."/>
            <person name="Zhao X."/>
            <person name="Zhong W.Y."/>
            <person name="Peng D.H."/>
            <person name="Ahmad S."/>
            <person name="Lan S."/>
            <person name="Zhang J.S."/>
            <person name="Tsai W.C."/>
            <person name="Van de Peer Y."/>
            <person name="Liu Z.J."/>
        </authorList>
    </citation>
    <scope>NUCLEOTIDE SEQUENCE</scope>
    <source>
        <strain evidence="6">SCP</strain>
    </source>
</reference>
<feature type="domain" description="BHLH" evidence="5">
    <location>
        <begin position="57"/>
        <end position="108"/>
    </location>
</feature>
<keyword evidence="2" id="KW-0805">Transcription regulation</keyword>
<dbReference type="GO" id="GO:0003700">
    <property type="term" value="F:DNA-binding transcription factor activity"/>
    <property type="evidence" value="ECO:0007669"/>
    <property type="project" value="InterPro"/>
</dbReference>
<dbReference type="SMART" id="SM00353">
    <property type="entry name" value="HLH"/>
    <property type="match status" value="1"/>
</dbReference>
<protein>
    <submittedName>
        <fullName evidence="6">Transcription factor bHLH34</fullName>
    </submittedName>
</protein>
<evidence type="ECO:0000313" key="6">
    <source>
        <dbReference type="EMBL" id="KAK1262765.1"/>
    </source>
</evidence>
<gene>
    <name evidence="6" type="ORF">QJS04_geneDACA019557</name>
</gene>
<keyword evidence="7" id="KW-1185">Reference proteome</keyword>
<accession>A0AAV9AFK7</accession>
<evidence type="ECO:0000256" key="1">
    <source>
        <dbReference type="ARBA" id="ARBA00005510"/>
    </source>
</evidence>
<evidence type="ECO:0000256" key="2">
    <source>
        <dbReference type="ARBA" id="ARBA00023015"/>
    </source>
</evidence>
<keyword evidence="3" id="KW-0804">Transcription</keyword>
<dbReference type="Gene3D" id="4.10.280.10">
    <property type="entry name" value="Helix-loop-helix DNA-binding domain"/>
    <property type="match status" value="1"/>
</dbReference>
<keyword evidence="4" id="KW-0175">Coiled coil</keyword>
<evidence type="ECO:0000256" key="3">
    <source>
        <dbReference type="ARBA" id="ARBA00023163"/>
    </source>
</evidence>
<reference evidence="6" key="2">
    <citation type="submission" date="2023-06" db="EMBL/GenBank/DDBJ databases">
        <authorList>
            <person name="Ma L."/>
            <person name="Liu K.-W."/>
            <person name="Li Z."/>
            <person name="Hsiao Y.-Y."/>
            <person name="Qi Y."/>
            <person name="Fu T."/>
            <person name="Tang G."/>
            <person name="Zhang D."/>
            <person name="Sun W.-H."/>
            <person name="Liu D.-K."/>
            <person name="Li Y."/>
            <person name="Chen G.-Z."/>
            <person name="Liu X.-D."/>
            <person name="Liao X.-Y."/>
            <person name="Jiang Y.-T."/>
            <person name="Yu X."/>
            <person name="Hao Y."/>
            <person name="Huang J."/>
            <person name="Zhao X.-W."/>
            <person name="Ke S."/>
            <person name="Chen Y.-Y."/>
            <person name="Wu W.-L."/>
            <person name="Hsu J.-L."/>
            <person name="Lin Y.-F."/>
            <person name="Huang M.-D."/>
            <person name="Li C.-Y."/>
            <person name="Huang L."/>
            <person name="Wang Z.-W."/>
            <person name="Zhao X."/>
            <person name="Zhong W.-Y."/>
            <person name="Peng D.-H."/>
            <person name="Ahmad S."/>
            <person name="Lan S."/>
            <person name="Zhang J.-S."/>
            <person name="Tsai W.-C."/>
            <person name="Van De Peer Y."/>
            <person name="Liu Z.-J."/>
        </authorList>
    </citation>
    <scope>NUCLEOTIDE SEQUENCE</scope>
    <source>
        <strain evidence="6">SCP</strain>
        <tissue evidence="6">Leaves</tissue>
    </source>
</reference>
<dbReference type="Proteomes" id="UP001179952">
    <property type="component" value="Unassembled WGS sequence"/>
</dbReference>
<organism evidence="6 7">
    <name type="scientific">Acorus gramineus</name>
    <name type="common">Dwarf sweet flag</name>
    <dbReference type="NCBI Taxonomy" id="55184"/>
    <lineage>
        <taxon>Eukaryota</taxon>
        <taxon>Viridiplantae</taxon>
        <taxon>Streptophyta</taxon>
        <taxon>Embryophyta</taxon>
        <taxon>Tracheophyta</taxon>
        <taxon>Spermatophyta</taxon>
        <taxon>Magnoliopsida</taxon>
        <taxon>Liliopsida</taxon>
        <taxon>Acoraceae</taxon>
        <taxon>Acorus</taxon>
    </lineage>
</organism>
<comment type="caution">
    <text evidence="6">The sequence shown here is derived from an EMBL/GenBank/DDBJ whole genome shotgun (WGS) entry which is preliminary data.</text>
</comment>
<dbReference type="InterPro" id="IPR044818">
    <property type="entry name" value="ILR3-like"/>
</dbReference>
<dbReference type="Pfam" id="PF00010">
    <property type="entry name" value="HLH"/>
    <property type="match status" value="1"/>
</dbReference>
<dbReference type="CDD" id="cd11446">
    <property type="entry name" value="bHLH_AtILR3_like"/>
    <property type="match status" value="1"/>
</dbReference>
<name>A0AAV9AFK7_ACOGR</name>
<dbReference type="PANTHER" id="PTHR46133:SF15">
    <property type="entry name" value="BHLH TRANSCRIPTION FACTOR"/>
    <property type="match status" value="1"/>
</dbReference>
<dbReference type="InterPro" id="IPR011598">
    <property type="entry name" value="bHLH_dom"/>
</dbReference>
<dbReference type="SUPFAM" id="SSF47459">
    <property type="entry name" value="HLH, helix-loop-helix DNA-binding domain"/>
    <property type="match status" value="1"/>
</dbReference>